<dbReference type="GO" id="GO:0004563">
    <property type="term" value="F:beta-N-acetylhexosaminidase activity"/>
    <property type="evidence" value="ECO:0007669"/>
    <property type="project" value="UniProtKB-EC"/>
</dbReference>
<dbReference type="InterPro" id="IPR036962">
    <property type="entry name" value="Glyco_hydro_3_N_sf"/>
</dbReference>
<dbReference type="FunFam" id="3.20.20.300:FF:000014">
    <property type="entry name" value="Beta-hexosaminidase, lipoprotein"/>
    <property type="match status" value="1"/>
</dbReference>
<evidence type="ECO:0000256" key="1">
    <source>
        <dbReference type="ARBA" id="ARBA00001231"/>
    </source>
</evidence>
<keyword evidence="5" id="KW-0326">Glycosidase</keyword>
<comment type="catalytic activity">
    <reaction evidence="1">
        <text>Hydrolysis of terminal non-reducing N-acetyl-D-hexosamine residues in N-acetyl-beta-D-hexosaminides.</text>
        <dbReference type="EC" id="3.2.1.52"/>
    </reaction>
</comment>
<evidence type="ECO:0000313" key="11">
    <source>
        <dbReference type="Proteomes" id="UP000294911"/>
    </source>
</evidence>
<comment type="similarity">
    <text evidence="2">Belongs to the glycosyl hydrolase 3 family.</text>
</comment>
<feature type="domain" description="Glycoside hydrolase family 3 N-terminal" evidence="8">
    <location>
        <begin position="81"/>
        <end position="421"/>
    </location>
</feature>
<keyword evidence="11" id="KW-1185">Reference proteome</keyword>
<evidence type="ECO:0000256" key="6">
    <source>
        <dbReference type="SAM" id="MobiDB-lite"/>
    </source>
</evidence>
<evidence type="ECO:0000259" key="8">
    <source>
        <dbReference type="Pfam" id="PF00933"/>
    </source>
</evidence>
<reference evidence="10 11" key="1">
    <citation type="submission" date="2019-03" db="EMBL/GenBank/DDBJ databases">
        <title>Genomic Encyclopedia of Type Strains, Phase IV (KMG-IV): sequencing the most valuable type-strain genomes for metagenomic binning, comparative biology and taxonomic classification.</title>
        <authorList>
            <person name="Goeker M."/>
        </authorList>
    </citation>
    <scope>NUCLEOTIDE SEQUENCE [LARGE SCALE GENOMIC DNA]</scope>
    <source>
        <strain evidence="10 11">DSM 45765</strain>
    </source>
</reference>
<dbReference type="EMBL" id="SLXQ01000001">
    <property type="protein sequence ID" value="TCP56855.1"/>
    <property type="molecule type" value="Genomic_DNA"/>
</dbReference>
<dbReference type="InterPro" id="IPR001764">
    <property type="entry name" value="Glyco_hydro_3_N"/>
</dbReference>
<dbReference type="AlphaFoldDB" id="A0A4R2RBQ1"/>
<dbReference type="SUPFAM" id="SSF51445">
    <property type="entry name" value="(Trans)glycosidases"/>
    <property type="match status" value="1"/>
</dbReference>
<dbReference type="Gene3D" id="3.40.50.1700">
    <property type="entry name" value="Glycoside hydrolase family 3 C-terminal domain"/>
    <property type="match status" value="1"/>
</dbReference>
<dbReference type="GO" id="GO:0009254">
    <property type="term" value="P:peptidoglycan turnover"/>
    <property type="evidence" value="ECO:0007669"/>
    <property type="project" value="TreeGrafter"/>
</dbReference>
<feature type="signal peptide" evidence="7">
    <location>
        <begin position="1"/>
        <end position="40"/>
    </location>
</feature>
<evidence type="ECO:0000313" key="10">
    <source>
        <dbReference type="EMBL" id="TCP56855.1"/>
    </source>
</evidence>
<accession>A0A4R2RBQ1</accession>
<dbReference type="InterPro" id="IPR002772">
    <property type="entry name" value="Glyco_hydro_3_C"/>
</dbReference>
<evidence type="ECO:0000256" key="4">
    <source>
        <dbReference type="ARBA" id="ARBA00022801"/>
    </source>
</evidence>
<dbReference type="Pfam" id="PF01915">
    <property type="entry name" value="Glyco_hydro_3_C"/>
    <property type="match status" value="1"/>
</dbReference>
<comment type="caution">
    <text evidence="10">The sequence shown here is derived from an EMBL/GenBank/DDBJ whole genome shotgun (WGS) entry which is preliminary data.</text>
</comment>
<dbReference type="InterPro" id="IPR017853">
    <property type="entry name" value="GH"/>
</dbReference>
<name>A0A4R2RBQ1_9PSEU</name>
<evidence type="ECO:0000256" key="2">
    <source>
        <dbReference type="ARBA" id="ARBA00005336"/>
    </source>
</evidence>
<dbReference type="GO" id="GO:0005975">
    <property type="term" value="P:carbohydrate metabolic process"/>
    <property type="evidence" value="ECO:0007669"/>
    <property type="project" value="InterPro"/>
</dbReference>
<dbReference type="PANTHER" id="PTHR30480">
    <property type="entry name" value="BETA-HEXOSAMINIDASE-RELATED"/>
    <property type="match status" value="1"/>
</dbReference>
<dbReference type="InterPro" id="IPR036881">
    <property type="entry name" value="Glyco_hydro_3_C_sf"/>
</dbReference>
<evidence type="ECO:0000256" key="5">
    <source>
        <dbReference type="ARBA" id="ARBA00023295"/>
    </source>
</evidence>
<dbReference type="PANTHER" id="PTHR30480:SF13">
    <property type="entry name" value="BETA-HEXOSAMINIDASE"/>
    <property type="match status" value="1"/>
</dbReference>
<gene>
    <name evidence="10" type="ORF">EV191_101803</name>
</gene>
<evidence type="ECO:0000256" key="3">
    <source>
        <dbReference type="ARBA" id="ARBA00012663"/>
    </source>
</evidence>
<keyword evidence="7" id="KW-0732">Signal</keyword>
<protein>
    <recommendedName>
        <fullName evidence="3">beta-N-acetylhexosaminidase</fullName>
        <ecNumber evidence="3">3.2.1.52</ecNumber>
    </recommendedName>
</protein>
<proteinExistence type="inferred from homology"/>
<dbReference type="Proteomes" id="UP000294911">
    <property type="component" value="Unassembled WGS sequence"/>
</dbReference>
<organism evidence="10 11">
    <name type="scientific">Tamaricihabitans halophyticus</name>
    <dbReference type="NCBI Taxonomy" id="1262583"/>
    <lineage>
        <taxon>Bacteria</taxon>
        <taxon>Bacillati</taxon>
        <taxon>Actinomycetota</taxon>
        <taxon>Actinomycetes</taxon>
        <taxon>Pseudonocardiales</taxon>
        <taxon>Pseudonocardiaceae</taxon>
        <taxon>Tamaricihabitans</taxon>
    </lineage>
</organism>
<dbReference type="Gene3D" id="3.20.20.300">
    <property type="entry name" value="Glycoside hydrolase, family 3, N-terminal domain"/>
    <property type="match status" value="1"/>
</dbReference>
<feature type="region of interest" description="Disordered" evidence="6">
    <location>
        <begin position="44"/>
        <end position="66"/>
    </location>
</feature>
<feature type="domain" description="Glycoside hydrolase family 3 C-terminal" evidence="9">
    <location>
        <begin position="461"/>
        <end position="632"/>
    </location>
</feature>
<evidence type="ECO:0000256" key="7">
    <source>
        <dbReference type="SAM" id="SignalP"/>
    </source>
</evidence>
<dbReference type="SUPFAM" id="SSF52279">
    <property type="entry name" value="Beta-D-glucan exohydrolase, C-terminal domain"/>
    <property type="match status" value="1"/>
</dbReference>
<evidence type="ECO:0000259" key="9">
    <source>
        <dbReference type="Pfam" id="PF01915"/>
    </source>
</evidence>
<dbReference type="EC" id="3.2.1.52" evidence="3"/>
<sequence>MAPRHRPLTSRTPARATVPALKVPALGALAALAITTVAGAAPAGAAPNQAAPAKPANNAEQQMNEQQRIADWAEETLRGMTLEQKVGQLFVTWVNGQSADEAHPKNPDDFGARTAAEVVKKYHLGGVIYFNNEDRDNVESPKQIAELSNGLQQAAKDSETGVPLTVTIDQEGGTVTRIGAPATEYPGAMAIGAGRNTDNAASAATINGRELRAMGINQNYAPDADVNSNPVNPVIGLRSFGSDPKLVGDMVDAQIRGYQEAGTEGVSAAAKHFPGHGDAAVDSHDELPQIDRTAEEWRKIDAPPFRAAIDAGVDNVMSAHITFPNLDPSGDPATLSKPILTGLLREELGYDGVVSTDALEMEGVRELYTDAEIPVRALQAGVDQLVMPVDLDLAVNSVLDAVRGGELTEQRIDESALRILKQKAKRGVIENPFVDVDAVDKLVGNQENMDEVQRITDATTTVLRNDEDLLPIKDKPGSVLVAGWESTARGVAVTEDLAEHIGARGPETTTLTTGAEPTEEQINEAVAAAENVDTVVAVVGNAASSPGQVDLVNRLVETGKPVITVIADVPYDAGYLDSAKTVVTGYGYNKPTLEALTKVLFGETAPQGKLPVEIPDGANPDQVRYPLGHGLTW</sequence>
<feature type="chain" id="PRO_5039247503" description="beta-N-acetylhexosaminidase" evidence="7">
    <location>
        <begin position="41"/>
        <end position="633"/>
    </location>
</feature>
<dbReference type="InterPro" id="IPR050226">
    <property type="entry name" value="NagZ_Beta-hexosaminidase"/>
</dbReference>
<keyword evidence="4" id="KW-0378">Hydrolase</keyword>
<dbReference type="Pfam" id="PF00933">
    <property type="entry name" value="Glyco_hydro_3"/>
    <property type="match status" value="1"/>
</dbReference>